<sequence>MAFGTNACMISMGNSMGSTPPPPLHCSSSPSWHFIKYLAAGSSSPSEWPTCTQIFLASSMGLILAAVIHFRVKEIRDLKIVPRIKLSDSGQILKLERFPHYVARQMGFADKRECPTLCKLASEYIRKAEGCEEDIYNFFAAEPGADSLFIKLVEELERLILSYFAFHWSQVSNMISQVLNAADHTEPKKKLKNIVMAATRNIPSRECQEWTLLVEYEGPYKKAVYQVTVEQKKKILEWLVQLRFPDGYTSNFQRIVDLEKLSTKNMKSHDCHVIMQRLLSVALKENLPANVWACIADVSQIFQLICSPVLNKKALEDLHRNLPTIMCNLEKVFPPSFFDGMEHLLIHLPWEARKGGPPFYRWMYSFERFLRELKKKVTNKAHVGARVENVIKNILLNMHYIQIVSNEKIFPV</sequence>
<evidence type="ECO:0000259" key="1">
    <source>
        <dbReference type="Pfam" id="PF13960"/>
    </source>
</evidence>
<evidence type="ECO:0000313" key="2">
    <source>
        <dbReference type="EMBL" id="CAH9144707.1"/>
    </source>
</evidence>
<comment type="caution">
    <text evidence="2">The sequence shown here is derived from an EMBL/GenBank/DDBJ whole genome shotgun (WGS) entry which is preliminary data.</text>
</comment>
<accession>A0AAV0G9R3</accession>
<proteinExistence type="predicted"/>
<evidence type="ECO:0000313" key="3">
    <source>
        <dbReference type="Proteomes" id="UP001152523"/>
    </source>
</evidence>
<keyword evidence="3" id="KW-1185">Reference proteome</keyword>
<dbReference type="AlphaFoldDB" id="A0AAV0G9R3"/>
<dbReference type="PANTHER" id="PTHR31153:SF13">
    <property type="entry name" value="P-LOOP CONTAINING NUCLEOSIDE TRIPHOSPHATE HYDROLASES SUPERFAMILY PROTEIN"/>
    <property type="match status" value="1"/>
</dbReference>
<feature type="domain" description="DUF4218" evidence="1">
    <location>
        <begin position="305"/>
        <end position="397"/>
    </location>
</feature>
<organism evidence="2 3">
    <name type="scientific">Cuscuta epithymum</name>
    <dbReference type="NCBI Taxonomy" id="186058"/>
    <lineage>
        <taxon>Eukaryota</taxon>
        <taxon>Viridiplantae</taxon>
        <taxon>Streptophyta</taxon>
        <taxon>Embryophyta</taxon>
        <taxon>Tracheophyta</taxon>
        <taxon>Spermatophyta</taxon>
        <taxon>Magnoliopsida</taxon>
        <taxon>eudicotyledons</taxon>
        <taxon>Gunneridae</taxon>
        <taxon>Pentapetalae</taxon>
        <taxon>asterids</taxon>
        <taxon>lamiids</taxon>
        <taxon>Solanales</taxon>
        <taxon>Convolvulaceae</taxon>
        <taxon>Cuscuteae</taxon>
        <taxon>Cuscuta</taxon>
        <taxon>Cuscuta subgen. Cuscuta</taxon>
    </lineage>
</organism>
<dbReference type="InterPro" id="IPR044802">
    <property type="entry name" value="NADKc-like"/>
</dbReference>
<reference evidence="2" key="1">
    <citation type="submission" date="2022-07" db="EMBL/GenBank/DDBJ databases">
        <authorList>
            <person name="Macas J."/>
            <person name="Novak P."/>
            <person name="Neumann P."/>
        </authorList>
    </citation>
    <scope>NUCLEOTIDE SEQUENCE</scope>
</reference>
<dbReference type="Pfam" id="PF13960">
    <property type="entry name" value="DUF4218"/>
    <property type="match status" value="1"/>
</dbReference>
<dbReference type="InterPro" id="IPR025452">
    <property type="entry name" value="DUF4218"/>
</dbReference>
<protein>
    <recommendedName>
        <fullName evidence="1">DUF4218 domain-containing protein</fullName>
    </recommendedName>
</protein>
<dbReference type="EMBL" id="CAMAPF010001069">
    <property type="protein sequence ID" value="CAH9144707.1"/>
    <property type="molecule type" value="Genomic_DNA"/>
</dbReference>
<name>A0AAV0G9R3_9ASTE</name>
<dbReference type="PANTHER" id="PTHR31153">
    <property type="entry name" value="CALMODULIN CALCIUM-DEPENDENT NAD KINASE"/>
    <property type="match status" value="1"/>
</dbReference>
<gene>
    <name evidence="2" type="ORF">CEPIT_LOCUS41650</name>
</gene>
<dbReference type="Proteomes" id="UP001152523">
    <property type="component" value="Unassembled WGS sequence"/>
</dbReference>